<feature type="transmembrane region" description="Helical" evidence="1">
    <location>
        <begin position="45"/>
        <end position="63"/>
    </location>
</feature>
<organism evidence="2 3">
    <name type="scientific">Desulfovibrio desulfuricans</name>
    <dbReference type="NCBI Taxonomy" id="876"/>
    <lineage>
        <taxon>Bacteria</taxon>
        <taxon>Pseudomonadati</taxon>
        <taxon>Thermodesulfobacteriota</taxon>
        <taxon>Desulfovibrionia</taxon>
        <taxon>Desulfovibrionales</taxon>
        <taxon>Desulfovibrionaceae</taxon>
        <taxon>Desulfovibrio</taxon>
    </lineage>
</organism>
<sequence>MSGDQPFDYKKAWIDLHQENIMTMSKAAHSTRIAHFSAIIDYSKIAINGAFLLNGMAGIAIFSHLEKLGSTGIDSLMGCAWGAIFAVVCGGISYLAQRAYSSVFDKNVNKEIKFYFDSLQQVMRHDVAKEQRPTLDTAKLGNFLSVAACAFWCASVGCFLRAIYCSFPSL</sequence>
<reference evidence="3" key="1">
    <citation type="submission" date="2016-11" db="EMBL/GenBank/DDBJ databases">
        <authorList>
            <person name="Jaros S."/>
            <person name="Januszkiewicz K."/>
            <person name="Wedrychowicz H."/>
        </authorList>
    </citation>
    <scope>NUCLEOTIDE SEQUENCE [LARGE SCALE GENOMIC DNA]</scope>
    <source>
        <strain evidence="3">DSM 7057</strain>
    </source>
</reference>
<keyword evidence="1" id="KW-0812">Transmembrane</keyword>
<dbReference type="RefSeq" id="WP_072311281.1">
    <property type="nucleotide sequence ID" value="NZ_FPIW01000005.1"/>
</dbReference>
<keyword evidence="1" id="KW-0472">Membrane</keyword>
<dbReference type="EMBL" id="FPIW01000005">
    <property type="protein sequence ID" value="SFW23328.1"/>
    <property type="molecule type" value="Genomic_DNA"/>
</dbReference>
<comment type="caution">
    <text evidence="2">The sequence shown here is derived from an EMBL/GenBank/DDBJ whole genome shotgun (WGS) entry which is preliminary data.</text>
</comment>
<gene>
    <name evidence="2" type="ORF">SAMN02910291_00491</name>
</gene>
<feature type="transmembrane region" description="Helical" evidence="1">
    <location>
        <begin position="75"/>
        <end position="96"/>
    </location>
</feature>
<keyword evidence="1" id="KW-1133">Transmembrane helix</keyword>
<feature type="transmembrane region" description="Helical" evidence="1">
    <location>
        <begin position="140"/>
        <end position="164"/>
    </location>
</feature>
<accession>A0AA94L1B3</accession>
<evidence type="ECO:0008006" key="4">
    <source>
        <dbReference type="Google" id="ProtNLM"/>
    </source>
</evidence>
<evidence type="ECO:0000313" key="3">
    <source>
        <dbReference type="Proteomes" id="UP000182680"/>
    </source>
</evidence>
<dbReference type="AlphaFoldDB" id="A0AA94L1B3"/>
<protein>
    <recommendedName>
        <fullName evidence="4">Transmembrane protein</fullName>
    </recommendedName>
</protein>
<proteinExistence type="predicted"/>
<dbReference type="Proteomes" id="UP000182680">
    <property type="component" value="Unassembled WGS sequence"/>
</dbReference>
<evidence type="ECO:0000256" key="1">
    <source>
        <dbReference type="SAM" id="Phobius"/>
    </source>
</evidence>
<name>A0AA94L1B3_DESDE</name>
<evidence type="ECO:0000313" key="2">
    <source>
        <dbReference type="EMBL" id="SFW23328.1"/>
    </source>
</evidence>